<evidence type="ECO:0000256" key="5">
    <source>
        <dbReference type="ARBA" id="ARBA00023136"/>
    </source>
</evidence>
<proteinExistence type="predicted"/>
<evidence type="ECO:0000256" key="4">
    <source>
        <dbReference type="ARBA" id="ARBA00022989"/>
    </source>
</evidence>
<feature type="transmembrane region" description="Helical" evidence="6">
    <location>
        <begin position="39"/>
        <end position="59"/>
    </location>
</feature>
<evidence type="ECO:0000313" key="9">
    <source>
        <dbReference type="Proteomes" id="UP001196870"/>
    </source>
</evidence>
<dbReference type="Proteomes" id="UP001196870">
    <property type="component" value="Unassembled WGS sequence"/>
</dbReference>
<feature type="transmembrane region" description="Helical" evidence="6">
    <location>
        <begin position="218"/>
        <end position="241"/>
    </location>
</feature>
<keyword evidence="3 6" id="KW-0812">Transmembrane</keyword>
<feature type="transmembrane region" description="Helical" evidence="6">
    <location>
        <begin position="248"/>
        <end position="268"/>
    </location>
</feature>
<feature type="transmembrane region" description="Helical" evidence="6">
    <location>
        <begin position="154"/>
        <end position="175"/>
    </location>
</feature>
<evidence type="ECO:0000256" key="6">
    <source>
        <dbReference type="SAM" id="Phobius"/>
    </source>
</evidence>
<organism evidence="8 9">
    <name type="scientific">Plastoroseomonas hellenica</name>
    <dbReference type="NCBI Taxonomy" id="2687306"/>
    <lineage>
        <taxon>Bacteria</taxon>
        <taxon>Pseudomonadati</taxon>
        <taxon>Pseudomonadota</taxon>
        <taxon>Alphaproteobacteria</taxon>
        <taxon>Acetobacterales</taxon>
        <taxon>Acetobacteraceae</taxon>
        <taxon>Plastoroseomonas</taxon>
    </lineage>
</organism>
<evidence type="ECO:0000256" key="3">
    <source>
        <dbReference type="ARBA" id="ARBA00022692"/>
    </source>
</evidence>
<evidence type="ECO:0000256" key="2">
    <source>
        <dbReference type="ARBA" id="ARBA00022475"/>
    </source>
</evidence>
<dbReference type="InterPro" id="IPR050638">
    <property type="entry name" value="AA-Vitamin_Transporters"/>
</dbReference>
<keyword evidence="4 6" id="KW-1133">Transmembrane helix</keyword>
<evidence type="ECO:0000256" key="1">
    <source>
        <dbReference type="ARBA" id="ARBA00004651"/>
    </source>
</evidence>
<dbReference type="InterPro" id="IPR000620">
    <property type="entry name" value="EamA_dom"/>
</dbReference>
<gene>
    <name evidence="8" type="ORF">GXW71_16100</name>
</gene>
<comment type="caution">
    <text evidence="8">The sequence shown here is derived from an EMBL/GenBank/DDBJ whole genome shotgun (WGS) entry which is preliminary data.</text>
</comment>
<evidence type="ECO:0000313" key="8">
    <source>
        <dbReference type="EMBL" id="MBR0665881.1"/>
    </source>
</evidence>
<dbReference type="SUPFAM" id="SSF103481">
    <property type="entry name" value="Multidrug resistance efflux transporter EmrE"/>
    <property type="match status" value="2"/>
</dbReference>
<feature type="transmembrane region" description="Helical" evidence="6">
    <location>
        <begin position="71"/>
        <end position="95"/>
    </location>
</feature>
<dbReference type="InterPro" id="IPR037185">
    <property type="entry name" value="EmrE-like"/>
</dbReference>
<protein>
    <submittedName>
        <fullName evidence="8">DMT family transporter</fullName>
    </submittedName>
</protein>
<dbReference type="Pfam" id="PF00892">
    <property type="entry name" value="EamA"/>
    <property type="match status" value="2"/>
</dbReference>
<comment type="subcellular location">
    <subcellularLocation>
        <location evidence="1">Cell membrane</location>
        <topology evidence="1">Multi-pass membrane protein</topology>
    </subcellularLocation>
</comment>
<name>A0ABS5F027_9PROT</name>
<dbReference type="EMBL" id="JAAGBB010000018">
    <property type="protein sequence ID" value="MBR0665881.1"/>
    <property type="molecule type" value="Genomic_DNA"/>
</dbReference>
<sequence>MTTRAPASTAGLVILLLTAAGWGLNWPAMKLLVGELPPLALRAWPGLAGAAILACLALAMGESLAVRAAVLPRLILISLLNVTSWMGLAIFSLYWLSASEAAITCYTMPIWTVIFAWPVLGERPTARRLIALAIGFAGVAVLMLGHGIEIGLAKLPGVLFASGAALLFAIGTVVTKRWPVTMPPLAGAAWQVGIGCVPLMALSLAFEAVDPASVPASRWLLLAYAALVPLCICYAGWFAALRRLPASVASVGTLMAPVVGVIASATALGEPFGAREVLALVLTLGGVVLAARG</sequence>
<keyword evidence="9" id="KW-1185">Reference proteome</keyword>
<dbReference type="PANTHER" id="PTHR32322:SF18">
    <property type="entry name" value="S-ADENOSYLMETHIONINE_S-ADENOSYLHOMOCYSTEINE TRANSPORTER"/>
    <property type="match status" value="1"/>
</dbReference>
<reference evidence="9" key="1">
    <citation type="journal article" date="2021" name="Syst. Appl. Microbiol.">
        <title>Roseomonas hellenica sp. nov., isolated from roots of wild-growing Alkanna tinctoria.</title>
        <authorList>
            <person name="Rat A."/>
            <person name="Naranjo H.D."/>
            <person name="Lebbe L."/>
            <person name="Cnockaert M."/>
            <person name="Krigas N."/>
            <person name="Grigoriadou K."/>
            <person name="Maloupa E."/>
            <person name="Willems A."/>
        </authorList>
    </citation>
    <scope>NUCLEOTIDE SEQUENCE [LARGE SCALE GENOMIC DNA]</scope>
    <source>
        <strain evidence="9">LMG 31523</strain>
    </source>
</reference>
<feature type="transmembrane region" description="Helical" evidence="6">
    <location>
        <begin position="274"/>
        <end position="291"/>
    </location>
</feature>
<feature type="domain" description="EamA" evidence="7">
    <location>
        <begin position="156"/>
        <end position="290"/>
    </location>
</feature>
<dbReference type="PANTHER" id="PTHR32322">
    <property type="entry name" value="INNER MEMBRANE TRANSPORTER"/>
    <property type="match status" value="1"/>
</dbReference>
<accession>A0ABS5F027</accession>
<keyword evidence="5 6" id="KW-0472">Membrane</keyword>
<feature type="transmembrane region" description="Helical" evidence="6">
    <location>
        <begin position="129"/>
        <end position="148"/>
    </location>
</feature>
<dbReference type="RefSeq" id="WP_367617317.1">
    <property type="nucleotide sequence ID" value="NZ_JAAGBB010000018.1"/>
</dbReference>
<evidence type="ECO:0000259" key="7">
    <source>
        <dbReference type="Pfam" id="PF00892"/>
    </source>
</evidence>
<feature type="transmembrane region" description="Helical" evidence="6">
    <location>
        <begin position="101"/>
        <end position="120"/>
    </location>
</feature>
<dbReference type="Gene3D" id="1.10.3730.20">
    <property type="match status" value="1"/>
</dbReference>
<keyword evidence="2" id="KW-1003">Cell membrane</keyword>
<feature type="domain" description="EamA" evidence="7">
    <location>
        <begin position="10"/>
        <end position="143"/>
    </location>
</feature>
<feature type="transmembrane region" description="Helical" evidence="6">
    <location>
        <begin position="187"/>
        <end position="206"/>
    </location>
</feature>